<reference evidence="1" key="2">
    <citation type="journal article" date="2019" name="Genome Biol. Evol.">
        <title>Day and night: Metabolic profiles and evolutionary relationships of six axenic non-marine cyanobacteria.</title>
        <authorList>
            <person name="Will S.E."/>
            <person name="Henke P."/>
            <person name="Boedeker C."/>
            <person name="Huang S."/>
            <person name="Brinkmann H."/>
            <person name="Rohde M."/>
            <person name="Jarek M."/>
            <person name="Friedl T."/>
            <person name="Seufert S."/>
            <person name="Schumacher M."/>
            <person name="Overmann J."/>
            <person name="Neumann-Schaal M."/>
            <person name="Petersen J."/>
        </authorList>
    </citation>
    <scope>NUCLEOTIDE SEQUENCE [LARGE SCALE GENOMIC DNA]</scope>
    <source>
        <strain evidence="1">PCC 7102</strain>
    </source>
</reference>
<evidence type="ECO:0000313" key="2">
    <source>
        <dbReference type="Proteomes" id="UP000271624"/>
    </source>
</evidence>
<reference evidence="1" key="1">
    <citation type="submission" date="2018-12" db="EMBL/GenBank/DDBJ databases">
        <authorList>
            <person name="Will S."/>
            <person name="Neumann-Schaal M."/>
            <person name="Henke P."/>
        </authorList>
    </citation>
    <scope>NUCLEOTIDE SEQUENCE</scope>
    <source>
        <strain evidence="1">PCC 7102</strain>
    </source>
</reference>
<gene>
    <name evidence="1" type="ORF">DSM106972_014990</name>
</gene>
<comment type="caution">
    <text evidence="1">The sequence shown here is derived from an EMBL/GenBank/DDBJ whole genome shotgun (WGS) entry which is preliminary data.</text>
</comment>
<organism evidence="1 2">
    <name type="scientific">Dulcicalothrix desertica PCC 7102</name>
    <dbReference type="NCBI Taxonomy" id="232991"/>
    <lineage>
        <taxon>Bacteria</taxon>
        <taxon>Bacillati</taxon>
        <taxon>Cyanobacteriota</taxon>
        <taxon>Cyanophyceae</taxon>
        <taxon>Nostocales</taxon>
        <taxon>Calotrichaceae</taxon>
        <taxon>Dulcicalothrix</taxon>
    </lineage>
</organism>
<dbReference type="AlphaFoldDB" id="A0A3S1BAU8"/>
<protein>
    <submittedName>
        <fullName evidence="1">Uncharacterized protein</fullName>
    </submittedName>
</protein>
<evidence type="ECO:0000313" key="1">
    <source>
        <dbReference type="EMBL" id="RUT08331.1"/>
    </source>
</evidence>
<dbReference type="OrthoDB" id="572420at2"/>
<keyword evidence="2" id="KW-1185">Reference proteome</keyword>
<proteinExistence type="predicted"/>
<name>A0A3S1BAU8_9CYAN</name>
<dbReference type="Proteomes" id="UP000271624">
    <property type="component" value="Unassembled WGS sequence"/>
</dbReference>
<accession>A0A3S1BAU8</accession>
<sequence length="114" mass="13214">MDENIDPVYFNQLRRQKPDLTVWAVGEPNTPAKGTLDPEILYWCEEHDFVLVTNNRKSMPVQLNDHIAEGHHMPDIFILNPNLSVGDNLEELILLAEYSFENEYQDQVVHLPIT</sequence>
<dbReference type="EMBL" id="RSCL01000003">
    <property type="protein sequence ID" value="RUT08331.1"/>
    <property type="molecule type" value="Genomic_DNA"/>
</dbReference>